<comment type="similarity">
    <text evidence="1">Belongs to the peptidase S33 family.</text>
</comment>
<dbReference type="InterPro" id="IPR051601">
    <property type="entry name" value="Serine_prot/Carboxylest_S33"/>
</dbReference>
<accession>A0A538TFT4</accession>
<dbReference type="PANTHER" id="PTHR43248">
    <property type="entry name" value="2-SUCCINYL-6-HYDROXY-2,4-CYCLOHEXADIENE-1-CARBOXYLATE SYNTHASE"/>
    <property type="match status" value="1"/>
</dbReference>
<comment type="caution">
    <text evidence="7">The sequence shown here is derived from an EMBL/GenBank/DDBJ whole genome shotgun (WGS) entry which is preliminary data.</text>
</comment>
<evidence type="ECO:0000256" key="4">
    <source>
        <dbReference type="SAM" id="SignalP"/>
    </source>
</evidence>
<dbReference type="AlphaFoldDB" id="A0A538TFT4"/>
<dbReference type="Pfam" id="PF08386">
    <property type="entry name" value="Abhydrolase_4"/>
    <property type="match status" value="1"/>
</dbReference>
<dbReference type="SUPFAM" id="SSF53474">
    <property type="entry name" value="alpha/beta-Hydrolases"/>
    <property type="match status" value="1"/>
</dbReference>
<feature type="signal peptide" evidence="4">
    <location>
        <begin position="1"/>
        <end position="23"/>
    </location>
</feature>
<sequence>MNRPPSVLLAWAMLALLAATAQAAPSKPTISWSPCYRDVCPCECGTLQVPLDYDHPTGATISIAVLREPARDPAHRIGSLFLNPGGPGGSGFEFALYAGQVLYSSEIRNRFDIVGFDPRGIESSDPLRCFGNPRQWIPYFTPFPFPITADEQAAWETSDRYLDGQCDQRASRIIDHMSTAEVARDLDLLRQAVGDDQLTYAGYSYGSYLGVTYANLFPDKVRAMILDGVLDPIAWSTGVPGDGPDVPITTRIHSAAGAQATLDEFFRLCDAGGSNCSFGPGASSRFAALANKLKGSPVPVLLPNGATIQFTYPLLIAYTLGTMYDSFAWWPFADFLAALEAAAPPAALGTRLDGLWRSLGFMSKRGFPQYQNDVEGFPGVICADSDNPDSYAAWSAASAAEEARFGYFGPIWTWSSSICAAWPGGQTDRYVGPFTARTAHPVLLMNTLYDPATRYEGAQTVASLLPNSRLLTVAGWGHTTLFLSAQATEAAIRYLVDGTLPPPGTVFPQDFVPFGAPPGLVAKSAAATGKALLTPVLVPDFVRRLPKGKDASGEAIEASSSPATGAQASPDPAAEQTEGAGPNGFELMPNYPNPFGPTTTIRFAVPEKSHVRLSVYTLLGQEVARLVDGEVGPGLRSIQWKAVDRNGRALPPGVYVYRMRATSLTTGEFHQVGKMILTR</sequence>
<dbReference type="InterPro" id="IPR000073">
    <property type="entry name" value="AB_hydrolase_1"/>
</dbReference>
<evidence type="ECO:0000256" key="2">
    <source>
        <dbReference type="ARBA" id="ARBA00022801"/>
    </source>
</evidence>
<evidence type="ECO:0000313" key="8">
    <source>
        <dbReference type="Proteomes" id="UP000316609"/>
    </source>
</evidence>
<dbReference type="InterPro" id="IPR013595">
    <property type="entry name" value="Pept_S33_TAP-like_C"/>
</dbReference>
<evidence type="ECO:0000256" key="1">
    <source>
        <dbReference type="ARBA" id="ARBA00010088"/>
    </source>
</evidence>
<proteinExistence type="inferred from homology"/>
<organism evidence="7 8">
    <name type="scientific">Eiseniibacteriota bacterium</name>
    <dbReference type="NCBI Taxonomy" id="2212470"/>
    <lineage>
        <taxon>Bacteria</taxon>
        <taxon>Candidatus Eiseniibacteriota</taxon>
    </lineage>
</organism>
<evidence type="ECO:0000256" key="3">
    <source>
        <dbReference type="SAM" id="MobiDB-lite"/>
    </source>
</evidence>
<gene>
    <name evidence="7" type="ORF">E6K78_11700</name>
</gene>
<keyword evidence="2 7" id="KW-0378">Hydrolase</keyword>
<protein>
    <submittedName>
        <fullName evidence="7">Alpha/beta fold hydrolase</fullName>
    </submittedName>
</protein>
<dbReference type="Pfam" id="PF00561">
    <property type="entry name" value="Abhydrolase_1"/>
    <property type="match status" value="1"/>
</dbReference>
<dbReference type="Gene3D" id="2.60.40.4070">
    <property type="match status" value="1"/>
</dbReference>
<name>A0A538TFT4_UNCEI</name>
<reference evidence="7 8" key="1">
    <citation type="journal article" date="2019" name="Nat. Microbiol.">
        <title>Mediterranean grassland soil C-N compound turnover is dependent on rainfall and depth, and is mediated by genomically divergent microorganisms.</title>
        <authorList>
            <person name="Diamond S."/>
            <person name="Andeer P.F."/>
            <person name="Li Z."/>
            <person name="Crits-Christoph A."/>
            <person name="Burstein D."/>
            <person name="Anantharaman K."/>
            <person name="Lane K.R."/>
            <person name="Thomas B.C."/>
            <person name="Pan C."/>
            <person name="Northen T.R."/>
            <person name="Banfield J.F."/>
        </authorList>
    </citation>
    <scope>NUCLEOTIDE SEQUENCE [LARGE SCALE GENOMIC DNA]</scope>
    <source>
        <strain evidence="7">WS_8</strain>
    </source>
</reference>
<evidence type="ECO:0000259" key="5">
    <source>
        <dbReference type="Pfam" id="PF00561"/>
    </source>
</evidence>
<feature type="region of interest" description="Disordered" evidence="3">
    <location>
        <begin position="549"/>
        <end position="591"/>
    </location>
</feature>
<dbReference type="Proteomes" id="UP000316609">
    <property type="component" value="Unassembled WGS sequence"/>
</dbReference>
<dbReference type="GO" id="GO:0016787">
    <property type="term" value="F:hydrolase activity"/>
    <property type="evidence" value="ECO:0007669"/>
    <property type="project" value="UniProtKB-KW"/>
</dbReference>
<dbReference type="Gene3D" id="3.40.50.1820">
    <property type="entry name" value="alpha/beta hydrolase"/>
    <property type="match status" value="1"/>
</dbReference>
<dbReference type="PANTHER" id="PTHR43248:SF25">
    <property type="entry name" value="AB HYDROLASE-1 DOMAIN-CONTAINING PROTEIN-RELATED"/>
    <property type="match status" value="1"/>
</dbReference>
<feature type="chain" id="PRO_5021875985" evidence="4">
    <location>
        <begin position="24"/>
        <end position="679"/>
    </location>
</feature>
<dbReference type="InterPro" id="IPR029058">
    <property type="entry name" value="AB_hydrolase_fold"/>
</dbReference>
<feature type="domain" description="Peptidase S33 tripeptidyl aminopeptidase-like C-terminal" evidence="6">
    <location>
        <begin position="407"/>
        <end position="505"/>
    </location>
</feature>
<keyword evidence="4" id="KW-0732">Signal</keyword>
<dbReference type="EMBL" id="VBOY01000133">
    <property type="protein sequence ID" value="TMQ62464.1"/>
    <property type="molecule type" value="Genomic_DNA"/>
</dbReference>
<feature type="domain" description="AB hydrolase-1" evidence="5">
    <location>
        <begin position="80"/>
        <end position="239"/>
    </location>
</feature>
<feature type="compositionally biased region" description="Polar residues" evidence="3">
    <location>
        <begin position="558"/>
        <end position="567"/>
    </location>
</feature>
<evidence type="ECO:0000259" key="6">
    <source>
        <dbReference type="Pfam" id="PF08386"/>
    </source>
</evidence>
<evidence type="ECO:0000313" key="7">
    <source>
        <dbReference type="EMBL" id="TMQ62464.1"/>
    </source>
</evidence>